<dbReference type="EMBL" id="UOFS01000049">
    <property type="protein sequence ID" value="VAX01695.1"/>
    <property type="molecule type" value="Genomic_DNA"/>
</dbReference>
<protein>
    <recommendedName>
        <fullName evidence="2">Ribosome association toxin RatA</fullName>
    </recommendedName>
</protein>
<name>A0A3B1B5Y6_9ZZZZ</name>
<organism evidence="1">
    <name type="scientific">hydrothermal vent metagenome</name>
    <dbReference type="NCBI Taxonomy" id="652676"/>
    <lineage>
        <taxon>unclassified sequences</taxon>
        <taxon>metagenomes</taxon>
        <taxon>ecological metagenomes</taxon>
    </lineage>
</organism>
<reference evidence="1" key="1">
    <citation type="submission" date="2018-06" db="EMBL/GenBank/DDBJ databases">
        <authorList>
            <person name="Zhirakovskaya E."/>
        </authorList>
    </citation>
    <scope>NUCLEOTIDE SEQUENCE</scope>
</reference>
<dbReference type="AlphaFoldDB" id="A0A3B1B5Y6"/>
<dbReference type="CDD" id="cd07812">
    <property type="entry name" value="SRPBCC"/>
    <property type="match status" value="1"/>
</dbReference>
<sequence length="200" mass="22999">MNSVQLLFVVFLLTVNISNNIAGEVITSFVDENDGHYVIRVDMRVNAELEDVYRHLVDLKNIHKLNDTIVSSIVKYSKGKKHEVEVNTSGCVLFFCTEQVQYQRVTELDNGYIMIHLDPAKSDFLSGQILWQVFDENKKTRVIFAADFEPDFWVPPLIGPWILTDVFLKESQETINELEKLAQVSGRARLIKQGKIKILR</sequence>
<dbReference type="InterPro" id="IPR023393">
    <property type="entry name" value="START-like_dom_sf"/>
</dbReference>
<dbReference type="SUPFAM" id="SSF55961">
    <property type="entry name" value="Bet v1-like"/>
    <property type="match status" value="1"/>
</dbReference>
<gene>
    <name evidence="1" type="ORF">MNBD_GAMMA22-2090</name>
</gene>
<proteinExistence type="predicted"/>
<evidence type="ECO:0008006" key="2">
    <source>
        <dbReference type="Google" id="ProtNLM"/>
    </source>
</evidence>
<accession>A0A3B1B5Y6</accession>
<evidence type="ECO:0000313" key="1">
    <source>
        <dbReference type="EMBL" id="VAX01695.1"/>
    </source>
</evidence>
<dbReference type="Gene3D" id="3.30.530.20">
    <property type="match status" value="1"/>
</dbReference>